<comment type="caution">
    <text evidence="6">The sequence shown here is derived from an EMBL/GenBank/DDBJ whole genome shotgun (WGS) entry which is preliminary data.</text>
</comment>
<name>A0AA40F9L0_9PEZI</name>
<evidence type="ECO:0000256" key="2">
    <source>
        <dbReference type="ARBA" id="ARBA00022723"/>
    </source>
</evidence>
<dbReference type="Gene3D" id="3.90.1590.10">
    <property type="entry name" value="glutathione-dependent formaldehyde- activating enzyme (gfa)"/>
    <property type="match status" value="1"/>
</dbReference>
<protein>
    <submittedName>
        <fullName evidence="6">Mss4-like protein</fullName>
    </submittedName>
</protein>
<keyword evidence="4" id="KW-0456">Lyase</keyword>
<evidence type="ECO:0000256" key="3">
    <source>
        <dbReference type="ARBA" id="ARBA00022833"/>
    </source>
</evidence>
<dbReference type="Gene3D" id="2.170.150.70">
    <property type="match status" value="1"/>
</dbReference>
<evidence type="ECO:0000256" key="1">
    <source>
        <dbReference type="ARBA" id="ARBA00005495"/>
    </source>
</evidence>
<dbReference type="AlphaFoldDB" id="A0AA40F9L0"/>
<evidence type="ECO:0000259" key="5">
    <source>
        <dbReference type="PROSITE" id="PS51891"/>
    </source>
</evidence>
<dbReference type="GO" id="GO:0046872">
    <property type="term" value="F:metal ion binding"/>
    <property type="evidence" value="ECO:0007669"/>
    <property type="project" value="UniProtKB-KW"/>
</dbReference>
<dbReference type="Pfam" id="PF04828">
    <property type="entry name" value="GFA"/>
    <property type="match status" value="2"/>
</dbReference>
<dbReference type="InterPro" id="IPR011057">
    <property type="entry name" value="Mss4-like_sf"/>
</dbReference>
<dbReference type="PROSITE" id="PS51891">
    <property type="entry name" value="CENP_V_GFA"/>
    <property type="match status" value="1"/>
</dbReference>
<gene>
    <name evidence="6" type="ORF">B0T18DRAFT_477032</name>
</gene>
<reference evidence="6" key="1">
    <citation type="submission" date="2023-06" db="EMBL/GenBank/DDBJ databases">
        <title>Genome-scale phylogeny and comparative genomics of the fungal order Sordariales.</title>
        <authorList>
            <consortium name="Lawrence Berkeley National Laboratory"/>
            <person name="Hensen N."/>
            <person name="Bonometti L."/>
            <person name="Westerberg I."/>
            <person name="Brannstrom I.O."/>
            <person name="Guillou S."/>
            <person name="Cros-Aarteil S."/>
            <person name="Calhoun S."/>
            <person name="Haridas S."/>
            <person name="Kuo A."/>
            <person name="Mondo S."/>
            <person name="Pangilinan J."/>
            <person name="Riley R."/>
            <person name="LaButti K."/>
            <person name="Andreopoulos B."/>
            <person name="Lipzen A."/>
            <person name="Chen C."/>
            <person name="Yanf M."/>
            <person name="Daum C."/>
            <person name="Ng V."/>
            <person name="Clum A."/>
            <person name="Steindorff A."/>
            <person name="Ohm R."/>
            <person name="Martin F."/>
            <person name="Silar P."/>
            <person name="Natvig D."/>
            <person name="Lalanne C."/>
            <person name="Gautier V."/>
            <person name="Ament-velasquez S.L."/>
            <person name="Kruys A."/>
            <person name="Hutchinson M.I."/>
            <person name="Powell A.J."/>
            <person name="Barry K."/>
            <person name="Miller A.N."/>
            <person name="Grigoriev I.V."/>
            <person name="Debuchy R."/>
            <person name="Gladieux P."/>
            <person name="Thoren M.H."/>
            <person name="Johannesson H."/>
        </authorList>
    </citation>
    <scope>NUCLEOTIDE SEQUENCE</scope>
    <source>
        <strain evidence="6">SMH3187-1</strain>
    </source>
</reference>
<keyword evidence="2" id="KW-0479">Metal-binding</keyword>
<dbReference type="Proteomes" id="UP001172155">
    <property type="component" value="Unassembled WGS sequence"/>
</dbReference>
<keyword evidence="3" id="KW-0862">Zinc</keyword>
<evidence type="ECO:0000313" key="7">
    <source>
        <dbReference type="Proteomes" id="UP001172155"/>
    </source>
</evidence>
<dbReference type="InterPro" id="IPR006913">
    <property type="entry name" value="CENP-V/GFA"/>
</dbReference>
<keyword evidence="7" id="KW-1185">Reference proteome</keyword>
<dbReference type="SUPFAM" id="SSF51316">
    <property type="entry name" value="Mss4-like"/>
    <property type="match status" value="2"/>
</dbReference>
<organism evidence="6 7">
    <name type="scientific">Schizothecium vesticola</name>
    <dbReference type="NCBI Taxonomy" id="314040"/>
    <lineage>
        <taxon>Eukaryota</taxon>
        <taxon>Fungi</taxon>
        <taxon>Dikarya</taxon>
        <taxon>Ascomycota</taxon>
        <taxon>Pezizomycotina</taxon>
        <taxon>Sordariomycetes</taxon>
        <taxon>Sordariomycetidae</taxon>
        <taxon>Sordariales</taxon>
        <taxon>Schizotheciaceae</taxon>
        <taxon>Schizothecium</taxon>
    </lineage>
</organism>
<dbReference type="PANTHER" id="PTHR33337">
    <property type="entry name" value="GFA DOMAIN-CONTAINING PROTEIN"/>
    <property type="match status" value="1"/>
</dbReference>
<proteinExistence type="inferred from homology"/>
<evidence type="ECO:0000256" key="4">
    <source>
        <dbReference type="ARBA" id="ARBA00023239"/>
    </source>
</evidence>
<feature type="domain" description="CENP-V/GFA" evidence="5">
    <location>
        <begin position="8"/>
        <end position="122"/>
    </location>
</feature>
<comment type="similarity">
    <text evidence="1">Belongs to the Gfa family.</text>
</comment>
<dbReference type="EMBL" id="JAUKUD010000001">
    <property type="protein sequence ID" value="KAK0753655.1"/>
    <property type="molecule type" value="Genomic_DNA"/>
</dbReference>
<sequence length="342" mass="36924">MTTEASTITISCLCETAHQTLPSPTDLSDVTCCGCASCRHLSGQLWTTYTPLASPPSLANLTSYSPSPSTTTYFCSTCGCHLFRRHSDTHEPRWEVTTGTIISSPPIPLPEALTITTTTTHDKPTPTATNEPLSTSLYRLFTPLLSPALSPAPLPPLLHASCHCTRITFTITPPSASSFLPSSPFADLLLPYCRHPPNVTSNPSSLKWWLRDPYLAGTCACRSCRLASGFEAQAWAFVPRFNIHFGPTADPLVTFPRPLLQSYASSPAAGAVREFCPTCGATVFWHDAHRPDLIDVSVGLLCASSDCEGSSPVAAAYPYLYWWTERTSFAEESAAGQSFNAP</sequence>
<dbReference type="PANTHER" id="PTHR33337:SF30">
    <property type="entry name" value="DUF636 DOMAIN PROTEIN (AFU_ORTHOLOGUE AFUA_1G03180)"/>
    <property type="match status" value="1"/>
</dbReference>
<accession>A0AA40F9L0</accession>
<dbReference type="GO" id="GO:0016846">
    <property type="term" value="F:carbon-sulfur lyase activity"/>
    <property type="evidence" value="ECO:0007669"/>
    <property type="project" value="InterPro"/>
</dbReference>
<evidence type="ECO:0000313" key="6">
    <source>
        <dbReference type="EMBL" id="KAK0753655.1"/>
    </source>
</evidence>